<feature type="region of interest" description="Disordered" evidence="1">
    <location>
        <begin position="87"/>
        <end position="112"/>
    </location>
</feature>
<protein>
    <submittedName>
        <fullName evidence="2">Uncharacterized protein</fullName>
    </submittedName>
</protein>
<gene>
    <name evidence="2" type="ORF">AB0L03_34015</name>
</gene>
<dbReference type="Proteomes" id="UP001552479">
    <property type="component" value="Unassembled WGS sequence"/>
</dbReference>
<comment type="caution">
    <text evidence="2">The sequence shown here is derived from an EMBL/GenBank/DDBJ whole genome shotgun (WGS) entry which is preliminary data.</text>
</comment>
<evidence type="ECO:0000313" key="3">
    <source>
        <dbReference type="Proteomes" id="UP001552479"/>
    </source>
</evidence>
<dbReference type="RefSeq" id="WP_366090820.1">
    <property type="nucleotide sequence ID" value="NZ_JBFASG010000059.1"/>
</dbReference>
<organism evidence="2 3">
    <name type="scientific">Streptomyces roseoverticillatus</name>
    <dbReference type="NCBI Taxonomy" id="66429"/>
    <lineage>
        <taxon>Bacteria</taxon>
        <taxon>Bacillati</taxon>
        <taxon>Actinomycetota</taxon>
        <taxon>Actinomycetes</taxon>
        <taxon>Kitasatosporales</taxon>
        <taxon>Streptomycetaceae</taxon>
        <taxon>Streptomyces</taxon>
    </lineage>
</organism>
<sequence length="112" mass="11901">MPAQSAMVVNEPDVSVPWTRTIQTKWALGHLHGRPGTLVAREYPGAPAKHYPVPDSAGANHTRQDTYAALLTAHTRNPLFAAGRLRHLQLHQHGPGRAPEPGSGPPDAGSPG</sequence>
<evidence type="ECO:0000256" key="1">
    <source>
        <dbReference type="SAM" id="MobiDB-lite"/>
    </source>
</evidence>
<evidence type="ECO:0000313" key="2">
    <source>
        <dbReference type="EMBL" id="MEV4927770.1"/>
    </source>
</evidence>
<dbReference type="EMBL" id="JBFASG010000059">
    <property type="protein sequence ID" value="MEV4927770.1"/>
    <property type="molecule type" value="Genomic_DNA"/>
</dbReference>
<keyword evidence="3" id="KW-1185">Reference proteome</keyword>
<feature type="compositionally biased region" description="Low complexity" evidence="1">
    <location>
        <begin position="99"/>
        <end position="112"/>
    </location>
</feature>
<proteinExistence type="predicted"/>
<accession>A0ABV3J509</accession>
<reference evidence="2 3" key="1">
    <citation type="submission" date="2024-06" db="EMBL/GenBank/DDBJ databases">
        <title>The Natural Products Discovery Center: Release of the First 8490 Sequenced Strains for Exploring Actinobacteria Biosynthetic Diversity.</title>
        <authorList>
            <person name="Kalkreuter E."/>
            <person name="Kautsar S.A."/>
            <person name="Yang D."/>
            <person name="Bader C.D."/>
            <person name="Teijaro C.N."/>
            <person name="Fluegel L."/>
            <person name="Davis C.M."/>
            <person name="Simpson J.R."/>
            <person name="Lauterbach L."/>
            <person name="Steele A.D."/>
            <person name="Gui C."/>
            <person name="Meng S."/>
            <person name="Li G."/>
            <person name="Viehrig K."/>
            <person name="Ye F."/>
            <person name="Su P."/>
            <person name="Kiefer A.F."/>
            <person name="Nichols A."/>
            <person name="Cepeda A.J."/>
            <person name="Yan W."/>
            <person name="Fan B."/>
            <person name="Jiang Y."/>
            <person name="Adhikari A."/>
            <person name="Zheng C.-J."/>
            <person name="Schuster L."/>
            <person name="Cowan T.M."/>
            <person name="Smanski M.J."/>
            <person name="Chevrette M.G."/>
            <person name="De Carvalho L.P.S."/>
            <person name="Shen B."/>
        </authorList>
    </citation>
    <scope>NUCLEOTIDE SEQUENCE [LARGE SCALE GENOMIC DNA]</scope>
    <source>
        <strain evidence="2 3">NPDC053791</strain>
    </source>
</reference>
<name>A0ABV3J509_9ACTN</name>